<dbReference type="Gene3D" id="6.10.250.90">
    <property type="match status" value="1"/>
</dbReference>
<keyword evidence="6" id="KW-0539">Nucleus</keyword>
<reference evidence="10" key="1">
    <citation type="submission" date="2023-03" db="EMBL/GenBank/DDBJ databases">
        <title>Massive genome expansion in bonnet fungi (Mycena s.s.) driven by repeated elements and novel gene families across ecological guilds.</title>
        <authorList>
            <consortium name="Lawrence Berkeley National Laboratory"/>
            <person name="Harder C.B."/>
            <person name="Miyauchi S."/>
            <person name="Viragh M."/>
            <person name="Kuo A."/>
            <person name="Thoen E."/>
            <person name="Andreopoulos B."/>
            <person name="Lu D."/>
            <person name="Skrede I."/>
            <person name="Drula E."/>
            <person name="Henrissat B."/>
            <person name="Morin E."/>
            <person name="Kohler A."/>
            <person name="Barry K."/>
            <person name="LaButti K."/>
            <person name="Morin E."/>
            <person name="Salamov A."/>
            <person name="Lipzen A."/>
            <person name="Mereny Z."/>
            <person name="Hegedus B."/>
            <person name="Baldrian P."/>
            <person name="Stursova M."/>
            <person name="Weitz H."/>
            <person name="Taylor A."/>
            <person name="Grigoriev I.V."/>
            <person name="Nagy L.G."/>
            <person name="Martin F."/>
            <person name="Kauserud H."/>
        </authorList>
    </citation>
    <scope>NUCLEOTIDE SEQUENCE</scope>
    <source>
        <strain evidence="10">CBHHK002</strain>
    </source>
</reference>
<proteinExistence type="inferred from homology"/>
<dbReference type="PANTHER" id="PTHR23168">
    <property type="entry name" value="MITOTIC SPINDLE ASSEMBLY CHECKPOINT PROTEIN MAD1 MITOTIC ARREST DEFICIENT-LIKE PROTEIN 1"/>
    <property type="match status" value="1"/>
</dbReference>
<evidence type="ECO:0000256" key="2">
    <source>
        <dbReference type="ARBA" id="ARBA00008029"/>
    </source>
</evidence>
<evidence type="ECO:0000256" key="6">
    <source>
        <dbReference type="ARBA" id="ARBA00023242"/>
    </source>
</evidence>
<dbReference type="GO" id="GO:0051315">
    <property type="term" value="P:attachment of mitotic spindle microtubules to kinetochore"/>
    <property type="evidence" value="ECO:0007669"/>
    <property type="project" value="TreeGrafter"/>
</dbReference>
<feature type="coiled-coil region" evidence="8">
    <location>
        <begin position="56"/>
        <end position="150"/>
    </location>
</feature>
<feature type="region of interest" description="Disordered" evidence="9">
    <location>
        <begin position="1"/>
        <end position="51"/>
    </location>
</feature>
<keyword evidence="4" id="KW-0132">Cell division</keyword>
<dbReference type="Proteomes" id="UP001218218">
    <property type="component" value="Unassembled WGS sequence"/>
</dbReference>
<evidence type="ECO:0000256" key="5">
    <source>
        <dbReference type="ARBA" id="ARBA00022776"/>
    </source>
</evidence>
<evidence type="ECO:0000256" key="4">
    <source>
        <dbReference type="ARBA" id="ARBA00022618"/>
    </source>
</evidence>
<sequence length="711" mass="80673">MSNDRPSVASTSRISTAMKRTDLKRDSFAAELERDPQLSAAKRQQRTQAFTSNMAHASLERQLVAAQKSHSQLETKLREKDMLIEKLERDRRFFSDREQEEREEKERERAEYEEQTVKKDSELRTLRNSLTTLREEFADLQDVYSSLQRSTSQTIASQKLQITTLTRQTSLLEEEVSQFKLLAEERSQTIDEIQVQFQELSSAPESKAAEQENNDMVVVREELHRQAAYLRTLESTNTKLTSELTVLRARQTSVDVLREEKRGLELKLQPLEDLREKVVKLEAQVEAGRQERETWARRQQSDVASTSTPSKTPVAVTQGLSALRLQHAQLLEDHGATIALLRSKEAELANAELRAAEAQETIEKLEGEVTLLNDKAYRCEQATALAEREGQFMKALLSSFSLEEANKEDVSIDAVRAEQVQQLEKLLEDYKAANARLTQQINEVASREPVSLTEERKQELERERAASLQAQQDLDAALSESKAQLERIEQLEQELFDLGGEIAGGRHVPPGVRVLSFKDTPELLLRDNPETRQTEMNRVKEENAALIHRIEELQKGGARVENNVTDTNGNEHLIPKESWDAVCKERDELQGMVKQKETRLKRLKEVFSSKAEEFKESIAALLGVKLAFFPSGQVRVTSLYDLSATFVFKPASSGSGGSMELMAQGEGGPEDLPNMMTYWVGTEQCIPGFLASVTLELYDRWKQEGRPILQQ</sequence>
<comment type="similarity">
    <text evidence="2">Belongs to the MAD1 family.</text>
</comment>
<feature type="compositionally biased region" description="Basic and acidic residues" evidence="9">
    <location>
        <begin position="290"/>
        <end position="300"/>
    </location>
</feature>
<feature type="compositionally biased region" description="Polar residues" evidence="9">
    <location>
        <begin position="1"/>
        <end position="15"/>
    </location>
</feature>
<dbReference type="InterPro" id="IPR008672">
    <property type="entry name" value="Mad1"/>
</dbReference>
<evidence type="ECO:0000313" key="10">
    <source>
        <dbReference type="EMBL" id="KAJ7326305.1"/>
    </source>
</evidence>
<keyword evidence="11" id="KW-1185">Reference proteome</keyword>
<dbReference type="AlphaFoldDB" id="A0AAD7EHV5"/>
<dbReference type="GO" id="GO:0005635">
    <property type="term" value="C:nuclear envelope"/>
    <property type="evidence" value="ECO:0007669"/>
    <property type="project" value="TreeGrafter"/>
</dbReference>
<dbReference type="Pfam" id="PF05557">
    <property type="entry name" value="MAD"/>
    <property type="match status" value="1"/>
</dbReference>
<dbReference type="GO" id="GO:0051301">
    <property type="term" value="P:cell division"/>
    <property type="evidence" value="ECO:0007669"/>
    <property type="project" value="UniProtKB-KW"/>
</dbReference>
<protein>
    <recommendedName>
        <fullName evidence="3">Spindle assembly checkpoint component MAD1</fullName>
    </recommendedName>
</protein>
<evidence type="ECO:0000256" key="1">
    <source>
        <dbReference type="ARBA" id="ARBA00004123"/>
    </source>
</evidence>
<feature type="region of interest" description="Disordered" evidence="9">
    <location>
        <begin position="290"/>
        <end position="313"/>
    </location>
</feature>
<dbReference type="EMBL" id="JARIHO010000042">
    <property type="protein sequence ID" value="KAJ7326305.1"/>
    <property type="molecule type" value="Genomic_DNA"/>
</dbReference>
<gene>
    <name evidence="10" type="ORF">DFH08DRAFT_885377</name>
</gene>
<keyword evidence="7" id="KW-0131">Cell cycle</keyword>
<dbReference type="Gene3D" id="1.20.5.170">
    <property type="match status" value="1"/>
</dbReference>
<name>A0AAD7EHV5_9AGAR</name>
<dbReference type="Gene3D" id="3.30.457.60">
    <property type="match status" value="1"/>
</dbReference>
<feature type="coiled-coil region" evidence="8">
    <location>
        <begin position="416"/>
        <end position="494"/>
    </location>
</feature>
<evidence type="ECO:0000256" key="7">
    <source>
        <dbReference type="ARBA" id="ARBA00023306"/>
    </source>
</evidence>
<feature type="compositionally biased region" description="Polar residues" evidence="9">
    <location>
        <begin position="301"/>
        <end position="311"/>
    </location>
</feature>
<keyword evidence="5" id="KW-0498">Mitosis</keyword>
<comment type="caution">
    <text evidence="10">The sequence shown here is derived from an EMBL/GenBank/DDBJ whole genome shotgun (WGS) entry which is preliminary data.</text>
</comment>
<dbReference type="GO" id="GO:0007094">
    <property type="term" value="P:mitotic spindle assembly checkpoint signaling"/>
    <property type="evidence" value="ECO:0007669"/>
    <property type="project" value="InterPro"/>
</dbReference>
<keyword evidence="8" id="KW-0175">Coiled coil</keyword>
<organism evidence="10 11">
    <name type="scientific">Mycena albidolilacea</name>
    <dbReference type="NCBI Taxonomy" id="1033008"/>
    <lineage>
        <taxon>Eukaryota</taxon>
        <taxon>Fungi</taxon>
        <taxon>Dikarya</taxon>
        <taxon>Basidiomycota</taxon>
        <taxon>Agaricomycotina</taxon>
        <taxon>Agaricomycetes</taxon>
        <taxon>Agaricomycetidae</taxon>
        <taxon>Agaricales</taxon>
        <taxon>Marasmiineae</taxon>
        <taxon>Mycenaceae</taxon>
        <taxon>Mycena</taxon>
    </lineage>
</organism>
<dbReference type="PANTHER" id="PTHR23168:SF0">
    <property type="entry name" value="MITOTIC SPINDLE ASSEMBLY CHECKPOINT PROTEIN MAD1"/>
    <property type="match status" value="1"/>
</dbReference>
<dbReference type="GO" id="GO:0000776">
    <property type="term" value="C:kinetochore"/>
    <property type="evidence" value="ECO:0007669"/>
    <property type="project" value="TreeGrafter"/>
</dbReference>
<feature type="compositionally biased region" description="Basic and acidic residues" evidence="9">
    <location>
        <begin position="19"/>
        <end position="36"/>
    </location>
</feature>
<evidence type="ECO:0000256" key="8">
    <source>
        <dbReference type="SAM" id="Coils"/>
    </source>
</evidence>
<comment type="subcellular location">
    <subcellularLocation>
        <location evidence="1">Nucleus</location>
    </subcellularLocation>
</comment>
<evidence type="ECO:0000313" key="11">
    <source>
        <dbReference type="Proteomes" id="UP001218218"/>
    </source>
</evidence>
<dbReference type="GO" id="GO:0072686">
    <property type="term" value="C:mitotic spindle"/>
    <property type="evidence" value="ECO:0007669"/>
    <property type="project" value="TreeGrafter"/>
</dbReference>
<evidence type="ECO:0000256" key="9">
    <source>
        <dbReference type="SAM" id="MobiDB-lite"/>
    </source>
</evidence>
<evidence type="ECO:0000256" key="3">
    <source>
        <dbReference type="ARBA" id="ARBA00022019"/>
    </source>
</evidence>
<accession>A0AAD7EHV5</accession>
<feature type="coiled-coil region" evidence="8">
    <location>
        <begin position="341"/>
        <end position="375"/>
    </location>
</feature>